<dbReference type="EMBL" id="FNFV01000003">
    <property type="protein sequence ID" value="SDK57035.1"/>
    <property type="molecule type" value="Genomic_DNA"/>
</dbReference>
<evidence type="ECO:0000313" key="7">
    <source>
        <dbReference type="EMBL" id="SDK57035.1"/>
    </source>
</evidence>
<dbReference type="Pfam" id="PF01323">
    <property type="entry name" value="DSBA"/>
    <property type="match status" value="1"/>
</dbReference>
<organism evidence="7 8">
    <name type="scientific">Meinhardsimonia xiamenensis</name>
    <dbReference type="NCBI Taxonomy" id="990712"/>
    <lineage>
        <taxon>Bacteria</taxon>
        <taxon>Pseudomonadati</taxon>
        <taxon>Pseudomonadota</taxon>
        <taxon>Alphaproteobacteria</taxon>
        <taxon>Rhodobacterales</taxon>
        <taxon>Paracoccaceae</taxon>
        <taxon>Meinhardsimonia</taxon>
    </lineage>
</organism>
<keyword evidence="4" id="KW-0676">Redox-active center</keyword>
<name>A0A1G9D054_9RHOB</name>
<reference evidence="8" key="1">
    <citation type="submission" date="2016-10" db="EMBL/GenBank/DDBJ databases">
        <authorList>
            <person name="Varghese N."/>
            <person name="Submissions S."/>
        </authorList>
    </citation>
    <scope>NUCLEOTIDE SEQUENCE [LARGE SCALE GENOMIC DNA]</scope>
    <source>
        <strain evidence="8">CGMCC 1.10789</strain>
    </source>
</reference>
<dbReference type="GO" id="GO:0016853">
    <property type="term" value="F:isomerase activity"/>
    <property type="evidence" value="ECO:0007669"/>
    <property type="project" value="UniProtKB-KW"/>
</dbReference>
<keyword evidence="1 5" id="KW-0732">Signal</keyword>
<dbReference type="PANTHER" id="PTHR13887:SF14">
    <property type="entry name" value="DISULFIDE BOND FORMATION PROTEIN D"/>
    <property type="match status" value="1"/>
</dbReference>
<gene>
    <name evidence="7" type="ORF">SAMN05216257_103289</name>
</gene>
<dbReference type="InterPro" id="IPR001853">
    <property type="entry name" value="DSBA-like_thioredoxin_dom"/>
</dbReference>
<dbReference type="Gene3D" id="3.40.30.10">
    <property type="entry name" value="Glutaredoxin"/>
    <property type="match status" value="1"/>
</dbReference>
<accession>A0A1G9D054</accession>
<dbReference type="Proteomes" id="UP000199328">
    <property type="component" value="Unassembled WGS sequence"/>
</dbReference>
<dbReference type="GO" id="GO:0016491">
    <property type="term" value="F:oxidoreductase activity"/>
    <property type="evidence" value="ECO:0007669"/>
    <property type="project" value="UniProtKB-KW"/>
</dbReference>
<feature type="domain" description="Thioredoxin" evidence="6">
    <location>
        <begin position="62"/>
        <end position="249"/>
    </location>
</feature>
<dbReference type="Pfam" id="PF18312">
    <property type="entry name" value="ScsC_N"/>
    <property type="match status" value="1"/>
</dbReference>
<evidence type="ECO:0000256" key="1">
    <source>
        <dbReference type="ARBA" id="ARBA00022729"/>
    </source>
</evidence>
<dbReference type="InterPro" id="IPR041205">
    <property type="entry name" value="ScsC_N"/>
</dbReference>
<evidence type="ECO:0000256" key="2">
    <source>
        <dbReference type="ARBA" id="ARBA00023002"/>
    </source>
</evidence>
<sequence length="251" mass="27162">MIARTLTAAAVAATAIATPATAFDISAMSDAERNAFRAEVRAYLLENPEVLLEAINVLEERQAAGKAADDAALIAANADALFDDGWSWVGGNPEGDVTVVEFLDYRCGYCKRAFPDVKELLQSDGNIRFIVKEFPILGEQSVLASRFAIATKNVAGDAAYGQVHDALMAFRGEISEDSLKALAAHLGLDADAIFAEMSNPEIERIIAENRRLAQRLQINGTPSFVFGDQMLRGYAPLEHMRALVEELRGEG</sequence>
<evidence type="ECO:0000256" key="5">
    <source>
        <dbReference type="SAM" id="SignalP"/>
    </source>
</evidence>
<dbReference type="PROSITE" id="PS51352">
    <property type="entry name" value="THIOREDOXIN_2"/>
    <property type="match status" value="1"/>
</dbReference>
<evidence type="ECO:0000313" key="8">
    <source>
        <dbReference type="Proteomes" id="UP000199328"/>
    </source>
</evidence>
<dbReference type="RefSeq" id="WP_092500012.1">
    <property type="nucleotide sequence ID" value="NZ_FNFV01000003.1"/>
</dbReference>
<keyword evidence="2" id="KW-0560">Oxidoreductase</keyword>
<dbReference type="CDD" id="cd03023">
    <property type="entry name" value="DsbA_Com1_like"/>
    <property type="match status" value="1"/>
</dbReference>
<dbReference type="InterPro" id="IPR013766">
    <property type="entry name" value="Thioredoxin_domain"/>
</dbReference>
<keyword evidence="7" id="KW-0413">Isomerase</keyword>
<feature type="signal peptide" evidence="5">
    <location>
        <begin position="1"/>
        <end position="22"/>
    </location>
</feature>
<protein>
    <submittedName>
        <fullName evidence="7">Protein-disulfide isomerase</fullName>
    </submittedName>
</protein>
<dbReference type="OrthoDB" id="9780147at2"/>
<dbReference type="PANTHER" id="PTHR13887">
    <property type="entry name" value="GLUTATHIONE S-TRANSFERASE KAPPA"/>
    <property type="match status" value="1"/>
</dbReference>
<keyword evidence="3" id="KW-1015">Disulfide bond</keyword>
<evidence type="ECO:0000256" key="4">
    <source>
        <dbReference type="ARBA" id="ARBA00023284"/>
    </source>
</evidence>
<dbReference type="STRING" id="990712.SAMN05216257_103289"/>
<evidence type="ECO:0000256" key="3">
    <source>
        <dbReference type="ARBA" id="ARBA00023157"/>
    </source>
</evidence>
<proteinExistence type="predicted"/>
<dbReference type="SUPFAM" id="SSF52833">
    <property type="entry name" value="Thioredoxin-like"/>
    <property type="match status" value="1"/>
</dbReference>
<feature type="chain" id="PRO_5011632534" evidence="5">
    <location>
        <begin position="23"/>
        <end position="251"/>
    </location>
</feature>
<evidence type="ECO:0000259" key="6">
    <source>
        <dbReference type="PROSITE" id="PS51352"/>
    </source>
</evidence>
<keyword evidence="8" id="KW-1185">Reference proteome</keyword>
<dbReference type="AlphaFoldDB" id="A0A1G9D054"/>
<dbReference type="InterPro" id="IPR036249">
    <property type="entry name" value="Thioredoxin-like_sf"/>
</dbReference>